<dbReference type="InterPro" id="IPR012312">
    <property type="entry name" value="Hemerythrin-like"/>
</dbReference>
<dbReference type="Proteomes" id="UP000229329">
    <property type="component" value="Unassembled WGS sequence"/>
</dbReference>
<evidence type="ECO:0000256" key="1">
    <source>
        <dbReference type="ARBA" id="ARBA00004496"/>
    </source>
</evidence>
<dbReference type="EMBL" id="PHHA01000021">
    <property type="protein sequence ID" value="PJG84756.1"/>
    <property type="molecule type" value="Genomic_DNA"/>
</dbReference>
<dbReference type="InterPro" id="IPR019903">
    <property type="entry name" value="RIC_family"/>
</dbReference>
<keyword evidence="7" id="KW-1185">Reference proteome</keyword>
<sequence>MADDQKWLTASYDETIAYILSRFHEHHRVQLQTLIPLAEKVEDVHGDREDCPVGLAAQLKHIYADLSQHMMKEEQILFPMIKAGQYAMARMPIQVMEHEHAEHNDSLDVLRALTNNMTPPADACNTWQTLYRGVQEFVDDLSLHVHTENNILFPRVLNEA</sequence>
<evidence type="ECO:0000259" key="5">
    <source>
        <dbReference type="Pfam" id="PF01814"/>
    </source>
</evidence>
<comment type="subcellular location">
    <subcellularLocation>
        <location evidence="1">Cytoplasm</location>
    </subcellularLocation>
</comment>
<comment type="caution">
    <text evidence="6">The sequence shown here is derived from an EMBL/GenBank/DDBJ whole genome shotgun (WGS) entry which is preliminary data.</text>
</comment>
<proteinExistence type="predicted"/>
<dbReference type="PANTHER" id="PTHR36438:SF1">
    <property type="entry name" value="IRON-SULFUR CLUSTER REPAIR PROTEIN YTFE"/>
    <property type="match status" value="1"/>
</dbReference>
<dbReference type="AlphaFoldDB" id="A0A2M8S0X9"/>
<dbReference type="Pfam" id="PF01814">
    <property type="entry name" value="Hemerythrin"/>
    <property type="match status" value="1"/>
</dbReference>
<protein>
    <recommendedName>
        <fullName evidence="5">Hemerythrin-like domain-containing protein</fullName>
    </recommendedName>
</protein>
<evidence type="ECO:0000313" key="7">
    <source>
        <dbReference type="Proteomes" id="UP000229329"/>
    </source>
</evidence>
<gene>
    <name evidence="6" type="ORF">CVP05_09445</name>
</gene>
<organism evidence="6 7">
    <name type="scientific">Conservatibacter flavescens</name>
    <dbReference type="NCBI Taxonomy" id="28161"/>
    <lineage>
        <taxon>Bacteria</taxon>
        <taxon>Pseudomonadati</taxon>
        <taxon>Pseudomonadota</taxon>
        <taxon>Gammaproteobacteria</taxon>
        <taxon>Pasteurellales</taxon>
        <taxon>Pasteurellaceae</taxon>
        <taxon>Conservatibacter</taxon>
    </lineage>
</organism>
<dbReference type="GO" id="GO:0046872">
    <property type="term" value="F:metal ion binding"/>
    <property type="evidence" value="ECO:0007669"/>
    <property type="project" value="UniProtKB-KW"/>
</dbReference>
<keyword evidence="4" id="KW-0408">Iron</keyword>
<feature type="domain" description="Hemerythrin-like" evidence="5">
    <location>
        <begin position="16"/>
        <end position="156"/>
    </location>
</feature>
<dbReference type="Gene3D" id="1.20.120.520">
    <property type="entry name" value="nmb1532 protein domain like"/>
    <property type="match status" value="1"/>
</dbReference>
<evidence type="ECO:0000256" key="2">
    <source>
        <dbReference type="ARBA" id="ARBA00022490"/>
    </source>
</evidence>
<dbReference type="PANTHER" id="PTHR36438">
    <property type="entry name" value="IRON-SULFUR CLUSTER REPAIR PROTEIN YTFE"/>
    <property type="match status" value="1"/>
</dbReference>
<keyword evidence="2" id="KW-0963">Cytoplasm</keyword>
<dbReference type="OrthoDB" id="9797132at2"/>
<name>A0A2M8S0X9_9PAST</name>
<evidence type="ECO:0000256" key="4">
    <source>
        <dbReference type="ARBA" id="ARBA00023004"/>
    </source>
</evidence>
<dbReference type="GO" id="GO:0005737">
    <property type="term" value="C:cytoplasm"/>
    <property type="evidence" value="ECO:0007669"/>
    <property type="project" value="UniProtKB-SubCell"/>
</dbReference>
<evidence type="ECO:0000313" key="6">
    <source>
        <dbReference type="EMBL" id="PJG84756.1"/>
    </source>
</evidence>
<reference evidence="6 7" key="1">
    <citation type="submission" date="2017-11" db="EMBL/GenBank/DDBJ databases">
        <title>Reclassification of Bisgaard taxon 7 as Conservatibacter flavescens gen. nov., sp. nov.</title>
        <authorList>
            <person name="Christensen H."/>
        </authorList>
    </citation>
    <scope>NUCLEOTIDE SEQUENCE [LARGE SCALE GENOMIC DNA]</scope>
    <source>
        <strain evidence="6 7">7_4</strain>
    </source>
</reference>
<keyword evidence="3" id="KW-0479">Metal-binding</keyword>
<accession>A0A2M8S0X9</accession>
<evidence type="ECO:0000256" key="3">
    <source>
        <dbReference type="ARBA" id="ARBA00022723"/>
    </source>
</evidence>